<dbReference type="PANTHER" id="PTHR10024:SF227">
    <property type="entry name" value="SYNAPTOTAGMIN 1"/>
    <property type="match status" value="1"/>
</dbReference>
<evidence type="ECO:0000259" key="1">
    <source>
        <dbReference type="PROSITE" id="PS50004"/>
    </source>
</evidence>
<dbReference type="AlphaFoldDB" id="A0A3M6UZ79"/>
<dbReference type="FunFam" id="2.60.40.150:FF:000182">
    <property type="entry name" value="Synaptotagmin 8"/>
    <property type="match status" value="1"/>
</dbReference>
<dbReference type="STRING" id="46731.A0A3M6UZ79"/>
<dbReference type="Pfam" id="PF00168">
    <property type="entry name" value="C2"/>
    <property type="match status" value="2"/>
</dbReference>
<dbReference type="SUPFAM" id="SSF49562">
    <property type="entry name" value="C2 domain (Calcium/lipid-binding domain, CaLB)"/>
    <property type="match status" value="2"/>
</dbReference>
<comment type="caution">
    <text evidence="2">The sequence shown here is derived from an EMBL/GenBank/DDBJ whole genome shotgun (WGS) entry which is preliminary data.</text>
</comment>
<accession>A0A3M6UZ79</accession>
<dbReference type="CDD" id="cd00276">
    <property type="entry name" value="C2B_Synaptotagmin"/>
    <property type="match status" value="1"/>
</dbReference>
<dbReference type="Proteomes" id="UP000275408">
    <property type="component" value="Unassembled WGS sequence"/>
</dbReference>
<keyword evidence="3" id="KW-1185">Reference proteome</keyword>
<gene>
    <name evidence="2" type="ORF">pdam_00006465</name>
</gene>
<organism evidence="2 3">
    <name type="scientific">Pocillopora damicornis</name>
    <name type="common">Cauliflower coral</name>
    <name type="synonym">Millepora damicornis</name>
    <dbReference type="NCBI Taxonomy" id="46731"/>
    <lineage>
        <taxon>Eukaryota</taxon>
        <taxon>Metazoa</taxon>
        <taxon>Cnidaria</taxon>
        <taxon>Anthozoa</taxon>
        <taxon>Hexacorallia</taxon>
        <taxon>Scleractinia</taxon>
        <taxon>Astrocoeniina</taxon>
        <taxon>Pocilloporidae</taxon>
        <taxon>Pocillopora</taxon>
    </lineage>
</organism>
<dbReference type="OMA" id="PQWNEEV"/>
<evidence type="ECO:0000313" key="2">
    <source>
        <dbReference type="EMBL" id="RMX58618.1"/>
    </source>
</evidence>
<reference evidence="2 3" key="1">
    <citation type="journal article" date="2018" name="Sci. Rep.">
        <title>Comparative analysis of the Pocillopora damicornis genome highlights role of immune system in coral evolution.</title>
        <authorList>
            <person name="Cunning R."/>
            <person name="Bay R.A."/>
            <person name="Gillette P."/>
            <person name="Baker A.C."/>
            <person name="Traylor-Knowles N."/>
        </authorList>
    </citation>
    <scope>NUCLEOTIDE SEQUENCE [LARGE SCALE GENOMIC DNA]</scope>
    <source>
        <strain evidence="2">RSMAS</strain>
        <tissue evidence="2">Whole animal</tissue>
    </source>
</reference>
<dbReference type="OrthoDB" id="67700at2759"/>
<dbReference type="GO" id="GO:0048791">
    <property type="term" value="P:calcium ion-regulated exocytosis of neurotransmitter"/>
    <property type="evidence" value="ECO:0007669"/>
    <property type="project" value="TreeGrafter"/>
</dbReference>
<dbReference type="CDD" id="cd00030">
    <property type="entry name" value="C2"/>
    <property type="match status" value="1"/>
</dbReference>
<feature type="domain" description="C2" evidence="1">
    <location>
        <begin position="232"/>
        <end position="365"/>
    </location>
</feature>
<dbReference type="GO" id="GO:0000149">
    <property type="term" value="F:SNARE binding"/>
    <property type="evidence" value="ECO:0007669"/>
    <property type="project" value="TreeGrafter"/>
</dbReference>
<dbReference type="GO" id="GO:0005886">
    <property type="term" value="C:plasma membrane"/>
    <property type="evidence" value="ECO:0007669"/>
    <property type="project" value="TreeGrafter"/>
</dbReference>
<evidence type="ECO:0000313" key="3">
    <source>
        <dbReference type="Proteomes" id="UP000275408"/>
    </source>
</evidence>
<dbReference type="PANTHER" id="PTHR10024">
    <property type="entry name" value="SYNAPTOTAGMIN"/>
    <property type="match status" value="1"/>
</dbReference>
<dbReference type="Gene3D" id="2.60.40.150">
    <property type="entry name" value="C2 domain"/>
    <property type="match status" value="2"/>
</dbReference>
<dbReference type="InterPro" id="IPR000008">
    <property type="entry name" value="C2_dom"/>
</dbReference>
<dbReference type="GO" id="GO:0048488">
    <property type="term" value="P:synaptic vesicle endocytosis"/>
    <property type="evidence" value="ECO:0007669"/>
    <property type="project" value="TreeGrafter"/>
</dbReference>
<dbReference type="GO" id="GO:0030276">
    <property type="term" value="F:clathrin binding"/>
    <property type="evidence" value="ECO:0007669"/>
    <property type="project" value="TreeGrafter"/>
</dbReference>
<dbReference type="GO" id="GO:0098793">
    <property type="term" value="C:presynapse"/>
    <property type="evidence" value="ECO:0007669"/>
    <property type="project" value="GOC"/>
</dbReference>
<feature type="domain" description="C2" evidence="1">
    <location>
        <begin position="94"/>
        <end position="219"/>
    </location>
</feature>
<dbReference type="GO" id="GO:0005544">
    <property type="term" value="F:calcium-dependent phospholipid binding"/>
    <property type="evidence" value="ECO:0007669"/>
    <property type="project" value="TreeGrafter"/>
</dbReference>
<dbReference type="EMBL" id="RCHS01000482">
    <property type="protein sequence ID" value="RMX58618.1"/>
    <property type="molecule type" value="Genomic_DNA"/>
</dbReference>
<dbReference type="GO" id="GO:0005509">
    <property type="term" value="F:calcium ion binding"/>
    <property type="evidence" value="ECO:0007669"/>
    <property type="project" value="TreeGrafter"/>
</dbReference>
<dbReference type="PROSITE" id="PS50004">
    <property type="entry name" value="C2"/>
    <property type="match status" value="2"/>
</dbReference>
<sequence length="371" mass="41765">MSVKLSLVLAVVVAVAAALVAALLAVLCKCCWVWWRYRRTHLRRSASQESYVITQKKQWPGGGFTYQTYENGSLADHDSMSSGEETYIVETPGKFCKLQFWLDLNKEDDVLILRLVQAKGIICTSNVQTAYIYPVIQLYKEGTSLDEREIEKQKMTFEPQWNEEVLFSLDGHPVETLSFCIRLIELDSFSNSHLIGQVDVSLEEADFTGGSGKSQPKWYDIACDSKKPAHEYVGELLVSLNYFPTTQRLTIVILKARNLKIDSTSGLWGPTVRVILMLNKTRLGKKRTAMQKKTLNPVYNEAFTFKVTSEALPKVTFKVLVVNKHSHGAEQTVGHVLLGQQVTGSGFSHWNHMLASLRKPIAMWHPIIPGA</sequence>
<proteinExistence type="predicted"/>
<protein>
    <recommendedName>
        <fullName evidence="1">C2 domain-containing protein</fullName>
    </recommendedName>
</protein>
<dbReference type="GO" id="GO:0070382">
    <property type="term" value="C:exocytic vesicle"/>
    <property type="evidence" value="ECO:0007669"/>
    <property type="project" value="TreeGrafter"/>
</dbReference>
<dbReference type="SMART" id="SM00239">
    <property type="entry name" value="C2"/>
    <property type="match status" value="2"/>
</dbReference>
<dbReference type="InterPro" id="IPR035892">
    <property type="entry name" value="C2_domain_sf"/>
</dbReference>
<name>A0A3M6UZ79_POCDA</name>
<dbReference type="GO" id="GO:0001786">
    <property type="term" value="F:phosphatidylserine binding"/>
    <property type="evidence" value="ECO:0007669"/>
    <property type="project" value="TreeGrafter"/>
</dbReference>